<dbReference type="EMBL" id="JAYMGO010000024">
    <property type="protein sequence ID" value="KAL1248940.1"/>
    <property type="molecule type" value="Genomic_DNA"/>
</dbReference>
<feature type="compositionally biased region" description="Gly residues" evidence="1">
    <location>
        <begin position="25"/>
        <end position="35"/>
    </location>
</feature>
<evidence type="ECO:0000313" key="3">
    <source>
        <dbReference type="Proteomes" id="UP001558613"/>
    </source>
</evidence>
<dbReference type="Proteomes" id="UP001558613">
    <property type="component" value="Unassembled WGS sequence"/>
</dbReference>
<organism evidence="2 3">
    <name type="scientific">Cirrhinus molitorella</name>
    <name type="common">mud carp</name>
    <dbReference type="NCBI Taxonomy" id="172907"/>
    <lineage>
        <taxon>Eukaryota</taxon>
        <taxon>Metazoa</taxon>
        <taxon>Chordata</taxon>
        <taxon>Craniata</taxon>
        <taxon>Vertebrata</taxon>
        <taxon>Euteleostomi</taxon>
        <taxon>Actinopterygii</taxon>
        <taxon>Neopterygii</taxon>
        <taxon>Teleostei</taxon>
        <taxon>Ostariophysi</taxon>
        <taxon>Cypriniformes</taxon>
        <taxon>Cyprinidae</taxon>
        <taxon>Labeoninae</taxon>
        <taxon>Labeonini</taxon>
        <taxon>Cirrhinus</taxon>
    </lineage>
</organism>
<reference evidence="2 3" key="1">
    <citation type="submission" date="2023-09" db="EMBL/GenBank/DDBJ databases">
        <authorList>
            <person name="Wang M."/>
        </authorList>
    </citation>
    <scope>NUCLEOTIDE SEQUENCE [LARGE SCALE GENOMIC DNA]</scope>
    <source>
        <strain evidence="2">GT-2023</strain>
        <tissue evidence="2">Liver</tissue>
    </source>
</reference>
<keyword evidence="3" id="KW-1185">Reference proteome</keyword>
<proteinExistence type="predicted"/>
<sequence>MAAHGGADRGRNHGGGRADDSRGPTDGGGAGGARGGEPMIRGDTEDPEGQGGTDGTCDRGRGGDPESRKGAGAVEDRGGAGGREESS</sequence>
<gene>
    <name evidence="2" type="ORF">QQF64_022258</name>
</gene>
<feature type="region of interest" description="Disordered" evidence="1">
    <location>
        <begin position="1"/>
        <end position="87"/>
    </location>
</feature>
<comment type="caution">
    <text evidence="2">The sequence shown here is derived from an EMBL/GenBank/DDBJ whole genome shotgun (WGS) entry which is preliminary data.</text>
</comment>
<evidence type="ECO:0000256" key="1">
    <source>
        <dbReference type="SAM" id="MobiDB-lite"/>
    </source>
</evidence>
<evidence type="ECO:0000313" key="2">
    <source>
        <dbReference type="EMBL" id="KAL1248940.1"/>
    </source>
</evidence>
<feature type="compositionally biased region" description="Basic and acidic residues" evidence="1">
    <location>
        <begin position="1"/>
        <end position="23"/>
    </location>
</feature>
<accession>A0ABR3L970</accession>
<feature type="compositionally biased region" description="Basic and acidic residues" evidence="1">
    <location>
        <begin position="56"/>
        <end position="87"/>
    </location>
</feature>
<name>A0ABR3L970_9TELE</name>
<protein>
    <submittedName>
        <fullName evidence="2">Uncharacterized protein</fullName>
    </submittedName>
</protein>